<dbReference type="STRING" id="1448308.A0A2T2N9Y1"/>
<feature type="signal peptide" evidence="3">
    <location>
        <begin position="1"/>
        <end position="21"/>
    </location>
</feature>
<dbReference type="SUPFAM" id="SSF56176">
    <property type="entry name" value="FAD-binding/transporter-associated domain-like"/>
    <property type="match status" value="1"/>
</dbReference>
<accession>A0A2T2N9Y1</accession>
<dbReference type="Pfam" id="PF01565">
    <property type="entry name" value="FAD_binding_4"/>
    <property type="match status" value="1"/>
</dbReference>
<dbReference type="Proteomes" id="UP000240883">
    <property type="component" value="Unassembled WGS sequence"/>
</dbReference>
<dbReference type="GO" id="GO:0016491">
    <property type="term" value="F:oxidoreductase activity"/>
    <property type="evidence" value="ECO:0007669"/>
    <property type="project" value="UniProtKB-KW"/>
</dbReference>
<evidence type="ECO:0000313" key="5">
    <source>
        <dbReference type="EMBL" id="PSN62271.1"/>
    </source>
</evidence>
<evidence type="ECO:0000256" key="1">
    <source>
        <dbReference type="ARBA" id="ARBA00005466"/>
    </source>
</evidence>
<dbReference type="Pfam" id="PF08031">
    <property type="entry name" value="BBE"/>
    <property type="match status" value="1"/>
</dbReference>
<dbReference type="InterPro" id="IPR050432">
    <property type="entry name" value="FAD-linked_Oxidoreductases_BP"/>
</dbReference>
<dbReference type="GO" id="GO:0071949">
    <property type="term" value="F:FAD binding"/>
    <property type="evidence" value="ECO:0007669"/>
    <property type="project" value="InterPro"/>
</dbReference>
<dbReference type="AlphaFoldDB" id="A0A2T2N9Y1"/>
<dbReference type="PROSITE" id="PS51387">
    <property type="entry name" value="FAD_PCMH"/>
    <property type="match status" value="1"/>
</dbReference>
<keyword evidence="6" id="KW-1185">Reference proteome</keyword>
<reference evidence="5 6" key="1">
    <citation type="journal article" date="2018" name="Front. Microbiol.">
        <title>Genome-Wide Analysis of Corynespora cassiicola Leaf Fall Disease Putative Effectors.</title>
        <authorList>
            <person name="Lopez D."/>
            <person name="Ribeiro S."/>
            <person name="Label P."/>
            <person name="Fumanal B."/>
            <person name="Venisse J.S."/>
            <person name="Kohler A."/>
            <person name="de Oliveira R.R."/>
            <person name="Labutti K."/>
            <person name="Lipzen A."/>
            <person name="Lail K."/>
            <person name="Bauer D."/>
            <person name="Ohm R.A."/>
            <person name="Barry K.W."/>
            <person name="Spatafora J."/>
            <person name="Grigoriev I.V."/>
            <person name="Martin F.M."/>
            <person name="Pujade-Renaud V."/>
        </authorList>
    </citation>
    <scope>NUCLEOTIDE SEQUENCE [LARGE SCALE GENOMIC DNA]</scope>
    <source>
        <strain evidence="5 6">Philippines</strain>
    </source>
</reference>
<feature type="chain" id="PRO_5015479709" evidence="3">
    <location>
        <begin position="22"/>
        <end position="645"/>
    </location>
</feature>
<dbReference type="InterPro" id="IPR016169">
    <property type="entry name" value="FAD-bd_PCMH_sub2"/>
</dbReference>
<dbReference type="InterPro" id="IPR036318">
    <property type="entry name" value="FAD-bd_PCMH-like_sf"/>
</dbReference>
<dbReference type="OrthoDB" id="9983560at2759"/>
<sequence>MGIKSPYLLLATALLAVPSKSRTLFPFEQTQLTREYVASLPAEDAELFAFGDQPEYQTRIAAVNSTGKRCRYGPSDGKWPSDKAWQKLAKQLSSPDALIKTTPQAAICYGTARDESKCQELTKGWSNSYTHIDDPTEILSPVYQGLTCQPPSIYDSRNCTLGGYPPYAVRPRTVLDIQLALNFARNDELRLVIKNTGHDFAGKSAGFGALSIWTHGLKDIQFFENYVDESGYAGPAIKAGAGVQAFELYKAAHEKGVMVVAGEGQTVGVMGGYIQGGGHSPLSSIHGMAADHVLGFEIVTSVGEFLSANSTSNPDLFWALRGGGGGTFGVVTSVIIKAYKDVPVSTASWSLDSSKVGKDRFWAATKAFVDHAIDYVDNGMYSYFNINPNGQEFSFIMRPMFAPNMTAKQTNALLSPYFSRLTSLNIPFSPKINEYKGFYAAWQAEFPLEPQSGVQTAFGSRLFPRSNFVSETGRNITFNVLRQTVEAGQNILAFNTAPTLAKGGNPDNAVNPAWRASVLHALAGHRWDIKASTAEIMSARSAFTNGTMQKWRDITPGSGAYVNEADRLEPNWQQSFWGDKYKRLLEIKKEWDPKDVFWAINSVGSEGWAVDSVDGLPNENGRLCKWRMGMKTACWLNLRVHETCC</sequence>
<organism evidence="5 6">
    <name type="scientific">Corynespora cassiicola Philippines</name>
    <dbReference type="NCBI Taxonomy" id="1448308"/>
    <lineage>
        <taxon>Eukaryota</taxon>
        <taxon>Fungi</taxon>
        <taxon>Dikarya</taxon>
        <taxon>Ascomycota</taxon>
        <taxon>Pezizomycotina</taxon>
        <taxon>Dothideomycetes</taxon>
        <taxon>Pleosporomycetidae</taxon>
        <taxon>Pleosporales</taxon>
        <taxon>Corynesporascaceae</taxon>
        <taxon>Corynespora</taxon>
    </lineage>
</organism>
<dbReference type="EMBL" id="KZ678142">
    <property type="protein sequence ID" value="PSN62271.1"/>
    <property type="molecule type" value="Genomic_DNA"/>
</dbReference>
<dbReference type="PANTHER" id="PTHR13878:SF91">
    <property type="entry name" value="FAD BINDING DOMAIN PROTEIN (AFU_ORTHOLOGUE AFUA_6G12070)-RELATED"/>
    <property type="match status" value="1"/>
</dbReference>
<keyword evidence="2" id="KW-0560">Oxidoreductase</keyword>
<proteinExistence type="inferred from homology"/>
<evidence type="ECO:0000259" key="4">
    <source>
        <dbReference type="PROSITE" id="PS51387"/>
    </source>
</evidence>
<dbReference type="InterPro" id="IPR016166">
    <property type="entry name" value="FAD-bd_PCMH"/>
</dbReference>
<gene>
    <name evidence="5" type="ORF">BS50DRAFT_603750</name>
</gene>
<keyword evidence="3" id="KW-0732">Signal</keyword>
<dbReference type="PANTHER" id="PTHR13878">
    <property type="entry name" value="GULONOLACTONE OXIDASE"/>
    <property type="match status" value="1"/>
</dbReference>
<comment type="similarity">
    <text evidence="1">Belongs to the oxygen-dependent FAD-linked oxidoreductase family.</text>
</comment>
<protein>
    <submittedName>
        <fullName evidence="5">FAD-binding domain-containing protein</fullName>
    </submittedName>
</protein>
<dbReference type="InterPro" id="IPR006094">
    <property type="entry name" value="Oxid_FAD_bind_N"/>
</dbReference>
<evidence type="ECO:0000313" key="6">
    <source>
        <dbReference type="Proteomes" id="UP000240883"/>
    </source>
</evidence>
<name>A0A2T2N9Y1_CORCC</name>
<evidence type="ECO:0000256" key="3">
    <source>
        <dbReference type="SAM" id="SignalP"/>
    </source>
</evidence>
<feature type="domain" description="FAD-binding PCMH-type" evidence="4">
    <location>
        <begin position="161"/>
        <end position="341"/>
    </location>
</feature>
<evidence type="ECO:0000256" key="2">
    <source>
        <dbReference type="ARBA" id="ARBA00023002"/>
    </source>
</evidence>
<dbReference type="InterPro" id="IPR012951">
    <property type="entry name" value="BBE"/>
</dbReference>
<dbReference type="Gene3D" id="3.30.465.10">
    <property type="match status" value="2"/>
</dbReference>